<gene>
    <name evidence="1" type="ORF">LX66_1801</name>
</gene>
<evidence type="ECO:0000313" key="2">
    <source>
        <dbReference type="Proteomes" id="UP000316778"/>
    </source>
</evidence>
<dbReference type="RefSeq" id="WP_145711930.1">
    <property type="nucleotide sequence ID" value="NZ_BAAAFY010000001.1"/>
</dbReference>
<proteinExistence type="predicted"/>
<evidence type="ECO:0008006" key="3">
    <source>
        <dbReference type="Google" id="ProtNLM"/>
    </source>
</evidence>
<protein>
    <recommendedName>
        <fullName evidence="3">GAF domain-containing protein</fullName>
    </recommendedName>
</protein>
<accession>A0A562TFV7</accession>
<dbReference type="InterPro" id="IPR029016">
    <property type="entry name" value="GAF-like_dom_sf"/>
</dbReference>
<keyword evidence="2" id="KW-1185">Reference proteome</keyword>
<name>A0A562TFV7_CHIJA</name>
<dbReference type="EMBL" id="VLLG01000002">
    <property type="protein sequence ID" value="TWI92412.1"/>
    <property type="molecule type" value="Genomic_DNA"/>
</dbReference>
<dbReference type="OrthoDB" id="627374at2"/>
<dbReference type="Gene3D" id="3.30.450.40">
    <property type="match status" value="1"/>
</dbReference>
<dbReference type="AlphaFoldDB" id="A0A562TFV7"/>
<reference evidence="1 2" key="1">
    <citation type="journal article" date="2013" name="Stand. Genomic Sci.">
        <title>Genomic Encyclopedia of Type Strains, Phase I: The one thousand microbial genomes (KMG-I) project.</title>
        <authorList>
            <person name="Kyrpides N.C."/>
            <person name="Woyke T."/>
            <person name="Eisen J.A."/>
            <person name="Garrity G."/>
            <person name="Lilburn T.G."/>
            <person name="Beck B.J."/>
            <person name="Whitman W.B."/>
            <person name="Hugenholtz P."/>
            <person name="Klenk H.P."/>
        </authorList>
    </citation>
    <scope>NUCLEOTIDE SEQUENCE [LARGE SCALE GENOMIC DNA]</scope>
    <source>
        <strain evidence="1 2">DSM 13484</strain>
    </source>
</reference>
<comment type="caution">
    <text evidence="1">The sequence shown here is derived from an EMBL/GenBank/DDBJ whole genome shotgun (WGS) entry which is preliminary data.</text>
</comment>
<dbReference type="Proteomes" id="UP000316778">
    <property type="component" value="Unassembled WGS sequence"/>
</dbReference>
<evidence type="ECO:0000313" key="1">
    <source>
        <dbReference type="EMBL" id="TWI92412.1"/>
    </source>
</evidence>
<sequence>MKVLTAQTGVFKDEGVIDSRISFAPFVRFLKEKAANEGDTRAAYYRQLVDKFEQTPTALVPFNGPEEVSAHQELLDIVAANVFPVTADMDKDIYGIGMPYRFAIFYYSEQFKKVFTKDGEHLAATPQGMATEKVERDKKEWLYKLILRKVYDFPVNYDTEIIHTVATSEKNGGIKGYVKVKIDPRFVDIKVKGTLPDICYDRVCLEKASLEWLEEVLPLSLFALEGFVIWTVKDVTQEQVLNRVKDLVMNMNETNELQSYRKLEENILAASQIRDAAVHLLPVPKVNGRYVLESRFSETDIVLGMQGNEKQQQHLFQQLLEYVLQNPLPLIIPAVNENSIQPYPFLKYLPLKGIKSFIMAPIMHENGLLGIVEMASTAENAINMEALGQLEPLHPLAVLLLSRSLDILNNRINSVVKEQFTALQPSVEWKFIDAAWHYLHTPPEERKYIGNITFEDVYPLYGAVDIRNSSVERSNAIHEDLREQLLLTQETLRHIDGSIHLPLLEELHFKNERLLGDINTTMVSEEEQQINDFLDQEIAPLFRHLYESHEQLQPALDNYFRTIDKTEGHILHHRQEYEESLAAINMAISKYLDKEKENIQLSFPCYFEKYRTDGIEYNIYIGQSIAQHQKFDLLYLRNLRLWQLSSMAQIARLTHKLKTELKVPLQTTQLILAHSNPIDISFRHDERRFDVEGAYNIRYEIMKKRIDKVHTEPGGERLTQPNTIAIVYAFAKEMEEYRKYIHFLQNKNLLKPGIEMLDLEELQGISGLKAMRVEVNLEA</sequence>
<organism evidence="1 2">
    <name type="scientific">Chitinophaga japonensis</name>
    <name type="common">Flexibacter japonensis</name>
    <dbReference type="NCBI Taxonomy" id="104662"/>
    <lineage>
        <taxon>Bacteria</taxon>
        <taxon>Pseudomonadati</taxon>
        <taxon>Bacteroidota</taxon>
        <taxon>Chitinophagia</taxon>
        <taxon>Chitinophagales</taxon>
        <taxon>Chitinophagaceae</taxon>
        <taxon>Chitinophaga</taxon>
    </lineage>
</organism>